<evidence type="ECO:0000256" key="3">
    <source>
        <dbReference type="ARBA" id="ARBA00022741"/>
    </source>
</evidence>
<dbReference type="PIRSF" id="PIRSF000535">
    <property type="entry name" value="1PFK/6PFK/LacC"/>
    <property type="match status" value="1"/>
</dbReference>
<dbReference type="PANTHER" id="PTHR46566">
    <property type="entry name" value="1-PHOSPHOFRUCTOKINASE-RELATED"/>
    <property type="match status" value="1"/>
</dbReference>
<dbReference type="GO" id="GO:0005524">
    <property type="term" value="F:ATP binding"/>
    <property type="evidence" value="ECO:0007669"/>
    <property type="project" value="UniProtKB-KW"/>
</dbReference>
<dbReference type="InterPro" id="IPR011611">
    <property type="entry name" value="PfkB_dom"/>
</dbReference>
<dbReference type="InterPro" id="IPR002173">
    <property type="entry name" value="Carboh/pur_kinase_PfkB_CS"/>
</dbReference>
<keyword evidence="5" id="KW-0067">ATP-binding</keyword>
<dbReference type="GO" id="GO:0003872">
    <property type="term" value="F:6-phosphofructokinase activity"/>
    <property type="evidence" value="ECO:0007669"/>
    <property type="project" value="TreeGrafter"/>
</dbReference>
<keyword evidence="3" id="KW-0547">Nucleotide-binding</keyword>
<name>A0A1R0F784_9HYPH</name>
<evidence type="ECO:0000256" key="2">
    <source>
        <dbReference type="ARBA" id="ARBA00022679"/>
    </source>
</evidence>
<dbReference type="PROSITE" id="PS00583">
    <property type="entry name" value="PFKB_KINASES_1"/>
    <property type="match status" value="1"/>
</dbReference>
<dbReference type="NCBIfam" id="TIGR03168">
    <property type="entry name" value="1-PFK"/>
    <property type="match status" value="1"/>
</dbReference>
<reference evidence="8 9" key="1">
    <citation type="submission" date="2016-12" db="EMBL/GenBank/DDBJ databases">
        <title>Comparative genomics of Bartonella apis.</title>
        <authorList>
            <person name="Engel P."/>
        </authorList>
    </citation>
    <scope>NUCLEOTIDE SEQUENCE [LARGE SCALE GENOMIC DNA]</scope>
    <source>
        <strain evidence="8 9">PEB0149</strain>
    </source>
</reference>
<evidence type="ECO:0000256" key="1">
    <source>
        <dbReference type="ARBA" id="ARBA00010688"/>
    </source>
</evidence>
<sequence>MEKVLTVTFNPTVDAASEAEVVRPTHKIRTSDESFHPGGGGINVARVIHRLGGDVKALYASGGIMGNVLNHLMDDRGIQCIKIAISGNTRVNNVIHERASGMEYRFIAEGPIMQETEWKAVVKETEKLEWDWIVVSGSLPRNVPIDVYDLLIDIAKKRNARIVIDTSGDALKHVLDKGGLTLVKPSQGEFEAVTGKTYNLTDDIAKAAQEYCIKGASEIITVTLGHQGAVLATKDKTLYLPSPHVRVISASGAGDSFVAGMVHGLASGWEAEDAFRLATACGTAAVAEKGNGLCQLPNIKRLYNYLARKGKNISSASLSDD</sequence>
<dbReference type="CDD" id="cd01164">
    <property type="entry name" value="FruK_PfkB_like"/>
    <property type="match status" value="1"/>
</dbReference>
<evidence type="ECO:0000256" key="5">
    <source>
        <dbReference type="ARBA" id="ARBA00022840"/>
    </source>
</evidence>
<dbReference type="PANTHER" id="PTHR46566:SF2">
    <property type="entry name" value="ATP-DEPENDENT 6-PHOSPHOFRUCTOKINASE ISOZYME 2"/>
    <property type="match status" value="1"/>
</dbReference>
<comment type="similarity">
    <text evidence="1 6">Belongs to the carbohydrate kinase PfkB family.</text>
</comment>
<gene>
    <name evidence="8" type="ORF">PEB0149_002320</name>
</gene>
<dbReference type="SUPFAM" id="SSF53613">
    <property type="entry name" value="Ribokinase-like"/>
    <property type="match status" value="1"/>
</dbReference>
<dbReference type="AlphaFoldDB" id="A0A1R0F784"/>
<dbReference type="InterPro" id="IPR017583">
    <property type="entry name" value="Tagatose/fructose_Pkinase"/>
</dbReference>
<comment type="caution">
    <text evidence="8">The sequence shown here is derived from an EMBL/GenBank/DDBJ whole genome shotgun (WGS) entry which is preliminary data.</text>
</comment>
<keyword evidence="4 8" id="KW-0418">Kinase</keyword>
<dbReference type="Pfam" id="PF00294">
    <property type="entry name" value="PfkB"/>
    <property type="match status" value="1"/>
</dbReference>
<keyword evidence="9" id="KW-1185">Reference proteome</keyword>
<protein>
    <recommendedName>
        <fullName evidence="6">Phosphofructokinase</fullName>
    </recommendedName>
</protein>
<evidence type="ECO:0000256" key="4">
    <source>
        <dbReference type="ARBA" id="ARBA00022777"/>
    </source>
</evidence>
<dbReference type="Gene3D" id="3.40.1190.20">
    <property type="match status" value="1"/>
</dbReference>
<dbReference type="InterPro" id="IPR029056">
    <property type="entry name" value="Ribokinase-like"/>
</dbReference>
<evidence type="ECO:0000313" key="8">
    <source>
        <dbReference type="EMBL" id="OLY42820.1"/>
    </source>
</evidence>
<proteinExistence type="inferred from homology"/>
<evidence type="ECO:0000256" key="6">
    <source>
        <dbReference type="PIRNR" id="PIRNR000535"/>
    </source>
</evidence>
<dbReference type="FunFam" id="3.40.1190.20:FF:000001">
    <property type="entry name" value="Phosphofructokinase"/>
    <property type="match status" value="1"/>
</dbReference>
<feature type="domain" description="Carbohydrate kinase PfkB" evidence="7">
    <location>
        <begin position="10"/>
        <end position="294"/>
    </location>
</feature>
<evidence type="ECO:0000313" key="9">
    <source>
        <dbReference type="Proteomes" id="UP000187344"/>
    </source>
</evidence>
<organism evidence="8 9">
    <name type="scientific">Bartonella apis</name>
    <dbReference type="NCBI Taxonomy" id="1686310"/>
    <lineage>
        <taxon>Bacteria</taxon>
        <taxon>Pseudomonadati</taxon>
        <taxon>Pseudomonadota</taxon>
        <taxon>Alphaproteobacteria</taxon>
        <taxon>Hyphomicrobiales</taxon>
        <taxon>Bartonellaceae</taxon>
        <taxon>Bartonella</taxon>
    </lineage>
</organism>
<evidence type="ECO:0000259" key="7">
    <source>
        <dbReference type="Pfam" id="PF00294"/>
    </source>
</evidence>
<accession>A0A1R0F784</accession>
<dbReference type="Proteomes" id="UP000187344">
    <property type="component" value="Unassembled WGS sequence"/>
</dbReference>
<dbReference type="EMBL" id="LXYT01000003">
    <property type="protein sequence ID" value="OLY42820.1"/>
    <property type="molecule type" value="Genomic_DNA"/>
</dbReference>
<dbReference type="GO" id="GO:0005829">
    <property type="term" value="C:cytosol"/>
    <property type="evidence" value="ECO:0007669"/>
    <property type="project" value="TreeGrafter"/>
</dbReference>
<keyword evidence="2 6" id="KW-0808">Transferase</keyword>